<evidence type="ECO:0000313" key="5">
    <source>
        <dbReference type="Proteomes" id="UP001174694"/>
    </source>
</evidence>
<accession>A0AA38VRW8</accession>
<organism evidence="4 5">
    <name type="scientific">Pleurostoma richardsiae</name>
    <dbReference type="NCBI Taxonomy" id="41990"/>
    <lineage>
        <taxon>Eukaryota</taxon>
        <taxon>Fungi</taxon>
        <taxon>Dikarya</taxon>
        <taxon>Ascomycota</taxon>
        <taxon>Pezizomycotina</taxon>
        <taxon>Sordariomycetes</taxon>
        <taxon>Sordariomycetidae</taxon>
        <taxon>Calosphaeriales</taxon>
        <taxon>Pleurostomataceae</taxon>
        <taxon>Pleurostoma</taxon>
    </lineage>
</organism>
<dbReference type="PANTHER" id="PTHR32494">
    <property type="entry name" value="ALLANTOATE DEIMINASE-RELATED"/>
    <property type="match status" value="1"/>
</dbReference>
<dbReference type="CDD" id="cd03884">
    <property type="entry name" value="M20_bAS"/>
    <property type="match status" value="1"/>
</dbReference>
<dbReference type="SUPFAM" id="SSF53187">
    <property type="entry name" value="Zn-dependent exopeptidases"/>
    <property type="match status" value="1"/>
</dbReference>
<sequence length="456" mass="48670">MSEDDFKSIKVKQSRLMDTLHHTCSFGTGHRWGSGPTETGMSRLSLTDGDKKVRDWFAETTKALGCSLTVDAMGNMFAVRPGRRTDVPPIFAGSHLDTQPAGGRYDGILGVLSAIEMLSLLRDYNVETEYPVGVVNWTNEEGARFPVSMMASGVWAGAITPEEAYSLQEVGEGTATVKEELERIGYLGSTPASYKSMPMSAHFELHIEQGPILEAAKQKIGVVQGAQAYRWYTIDIEGRASHTGTTPFYARADAILLAARLIARSNVVAAKHSALASTGILTLQPGSVNTVPNHVRFALDVRAPHDATVDSVEAELKHDFAALAAGDNLDGHSASGLGSLPLEVGWSTDSVSPAVRFHEDCIAAVRAGAASVLGGGEDEGAGPLYRDMTSGAGHDSVYASRRCPTAMIFVPSKNGISHNPEEYTGPEDCALGAEVLCQTVLRFDKMMAERGRSGPI</sequence>
<keyword evidence="5" id="KW-1185">Reference proteome</keyword>
<dbReference type="InterPro" id="IPR011650">
    <property type="entry name" value="Peptidase_M20_dimer"/>
</dbReference>
<gene>
    <name evidence="4" type="ORF">NKR23_g6778</name>
</gene>
<name>A0AA38VRW8_9PEZI</name>
<keyword evidence="2" id="KW-0378">Hydrolase</keyword>
<comment type="caution">
    <text evidence="4">The sequence shown here is derived from an EMBL/GenBank/DDBJ whole genome shotgun (WGS) entry which is preliminary data.</text>
</comment>
<evidence type="ECO:0000259" key="3">
    <source>
        <dbReference type="Pfam" id="PF07687"/>
    </source>
</evidence>
<dbReference type="InterPro" id="IPR036264">
    <property type="entry name" value="Bact_exopeptidase_dim_dom"/>
</dbReference>
<reference evidence="4" key="1">
    <citation type="submission" date="2022-07" db="EMBL/GenBank/DDBJ databases">
        <title>Fungi with potential for degradation of polypropylene.</title>
        <authorList>
            <person name="Gostincar C."/>
        </authorList>
    </citation>
    <scope>NUCLEOTIDE SEQUENCE</scope>
    <source>
        <strain evidence="4">EXF-13308</strain>
    </source>
</reference>
<dbReference type="InterPro" id="IPR002933">
    <property type="entry name" value="Peptidase_M20"/>
</dbReference>
<dbReference type="Pfam" id="PF01546">
    <property type="entry name" value="Peptidase_M20"/>
    <property type="match status" value="1"/>
</dbReference>
<dbReference type="PIRSF" id="PIRSF001235">
    <property type="entry name" value="Amidase_carbamoylase"/>
    <property type="match status" value="1"/>
</dbReference>
<dbReference type="AlphaFoldDB" id="A0AA38VRW8"/>
<evidence type="ECO:0000313" key="4">
    <source>
        <dbReference type="EMBL" id="KAJ9143069.1"/>
    </source>
</evidence>
<proteinExistence type="inferred from homology"/>
<dbReference type="Gene3D" id="3.30.70.360">
    <property type="match status" value="1"/>
</dbReference>
<dbReference type="Pfam" id="PF07687">
    <property type="entry name" value="M20_dimer"/>
    <property type="match status" value="1"/>
</dbReference>
<evidence type="ECO:0000256" key="2">
    <source>
        <dbReference type="ARBA" id="ARBA00022801"/>
    </source>
</evidence>
<dbReference type="SUPFAM" id="SSF55031">
    <property type="entry name" value="Bacterial exopeptidase dimerisation domain"/>
    <property type="match status" value="1"/>
</dbReference>
<feature type="domain" description="Peptidase M20 dimerisation" evidence="3">
    <location>
        <begin position="230"/>
        <end position="325"/>
    </location>
</feature>
<dbReference type="Gene3D" id="3.40.630.10">
    <property type="entry name" value="Zn peptidases"/>
    <property type="match status" value="1"/>
</dbReference>
<comment type="similarity">
    <text evidence="1">Belongs to the peptidase M20A family.</text>
</comment>
<dbReference type="PANTHER" id="PTHR32494:SF5">
    <property type="entry name" value="ALLANTOATE AMIDOHYDROLASE"/>
    <property type="match status" value="1"/>
</dbReference>
<dbReference type="NCBIfam" id="TIGR01879">
    <property type="entry name" value="hydantase"/>
    <property type="match status" value="1"/>
</dbReference>
<protein>
    <submittedName>
        <fullName evidence="4">Amidase</fullName>
    </submittedName>
</protein>
<dbReference type="GO" id="GO:0016813">
    <property type="term" value="F:hydrolase activity, acting on carbon-nitrogen (but not peptide) bonds, in linear amidines"/>
    <property type="evidence" value="ECO:0007669"/>
    <property type="project" value="InterPro"/>
</dbReference>
<evidence type="ECO:0000256" key="1">
    <source>
        <dbReference type="ARBA" id="ARBA00006247"/>
    </source>
</evidence>
<dbReference type="InterPro" id="IPR010158">
    <property type="entry name" value="Amidase_Cbmase"/>
</dbReference>
<dbReference type="EMBL" id="JANBVO010000020">
    <property type="protein sequence ID" value="KAJ9143069.1"/>
    <property type="molecule type" value="Genomic_DNA"/>
</dbReference>
<dbReference type="Proteomes" id="UP001174694">
    <property type="component" value="Unassembled WGS sequence"/>
</dbReference>